<reference evidence="1 2" key="1">
    <citation type="submission" date="2017-04" db="EMBL/GenBank/DDBJ databases">
        <title>Kefir bacterial isolates.</title>
        <authorList>
            <person name="Kim Y."/>
            <person name="Blasche S."/>
            <person name="Patil K.R."/>
        </authorList>
    </citation>
    <scope>NUCLEOTIDE SEQUENCE [LARGE SCALE GENOMIC DNA]</scope>
    <source>
        <strain evidence="1 2">KR</strain>
    </source>
</reference>
<accession>A0A269XZK2</accession>
<proteinExistence type="predicted"/>
<protein>
    <submittedName>
        <fullName evidence="1">Uncharacterized protein</fullName>
    </submittedName>
</protein>
<evidence type="ECO:0000313" key="1">
    <source>
        <dbReference type="EMBL" id="PAK77826.1"/>
    </source>
</evidence>
<keyword evidence="2" id="KW-1185">Reference proteome</keyword>
<evidence type="ECO:0000313" key="2">
    <source>
        <dbReference type="Proteomes" id="UP000216151"/>
    </source>
</evidence>
<dbReference type="InterPro" id="IPR010064">
    <property type="entry name" value="HK97-gp10_tail"/>
</dbReference>
<dbReference type="AlphaFoldDB" id="A0A269XZK2"/>
<dbReference type="EMBL" id="NCXK01000011">
    <property type="protein sequence ID" value="PAK77826.1"/>
    <property type="molecule type" value="Genomic_DNA"/>
</dbReference>
<dbReference type="Proteomes" id="UP000216151">
    <property type="component" value="Unassembled WGS sequence"/>
</dbReference>
<sequence>MSGNSSIEIEFPSYVLEYDRAQLRKSLQIAGREVAAKARQNIRNSVGGGRLYYGPGGSIGYRGGGSTGAYRASAPDQAPVSVTGTLARSIKAKLRRGRTADVETIRDAAFYAKFLEAGAKGGGPAKRNQRARGKTYVSGGRILQPRKFLSAALAQCAPDIRRRLADAAVQGVVMERVKK</sequence>
<organism evidence="1 2">
    <name type="scientific">Acetobacter fabarum</name>
    <dbReference type="NCBI Taxonomy" id="483199"/>
    <lineage>
        <taxon>Bacteria</taxon>
        <taxon>Pseudomonadati</taxon>
        <taxon>Pseudomonadota</taxon>
        <taxon>Alphaproteobacteria</taxon>
        <taxon>Acetobacterales</taxon>
        <taxon>Acetobacteraceae</taxon>
        <taxon>Acetobacter</taxon>
    </lineage>
</organism>
<comment type="caution">
    <text evidence="1">The sequence shown here is derived from an EMBL/GenBank/DDBJ whole genome shotgun (WGS) entry which is preliminary data.</text>
</comment>
<dbReference type="Pfam" id="PF04883">
    <property type="entry name" value="HK97-gp10_like"/>
    <property type="match status" value="1"/>
</dbReference>
<dbReference type="OrthoDB" id="7284128at2"/>
<dbReference type="RefSeq" id="WP_095349940.1">
    <property type="nucleotide sequence ID" value="NZ_NCXK01000011.1"/>
</dbReference>
<name>A0A269XZK2_9PROT</name>
<gene>
    <name evidence="1" type="ORF">B8X00_09110</name>
</gene>